<dbReference type="Proteomes" id="UP000596661">
    <property type="component" value="Chromosome 1"/>
</dbReference>
<accession>A0A803NLL2</accession>
<evidence type="ECO:0000313" key="3">
    <source>
        <dbReference type="Proteomes" id="UP000596661"/>
    </source>
</evidence>
<organism evidence="2 3">
    <name type="scientific">Cannabis sativa</name>
    <name type="common">Hemp</name>
    <name type="synonym">Marijuana</name>
    <dbReference type="NCBI Taxonomy" id="3483"/>
    <lineage>
        <taxon>Eukaryota</taxon>
        <taxon>Viridiplantae</taxon>
        <taxon>Streptophyta</taxon>
        <taxon>Embryophyta</taxon>
        <taxon>Tracheophyta</taxon>
        <taxon>Spermatophyta</taxon>
        <taxon>Magnoliopsida</taxon>
        <taxon>eudicotyledons</taxon>
        <taxon>Gunneridae</taxon>
        <taxon>Pentapetalae</taxon>
        <taxon>rosids</taxon>
        <taxon>fabids</taxon>
        <taxon>Rosales</taxon>
        <taxon>Cannabaceae</taxon>
        <taxon>Cannabis</taxon>
    </lineage>
</organism>
<evidence type="ECO:0000313" key="2">
    <source>
        <dbReference type="EnsemblPlants" id="cds.evm.model.01.2545"/>
    </source>
</evidence>
<feature type="compositionally biased region" description="Basic residues" evidence="1">
    <location>
        <begin position="88"/>
        <end position="104"/>
    </location>
</feature>
<name>A0A803NLL2_CANSA</name>
<reference evidence="2" key="2">
    <citation type="submission" date="2021-03" db="UniProtKB">
        <authorList>
            <consortium name="EnsemblPlants"/>
        </authorList>
    </citation>
    <scope>IDENTIFICATION</scope>
</reference>
<reference evidence="2" key="1">
    <citation type="submission" date="2018-11" db="EMBL/GenBank/DDBJ databases">
        <authorList>
            <person name="Grassa J C."/>
        </authorList>
    </citation>
    <scope>NUCLEOTIDE SEQUENCE [LARGE SCALE GENOMIC DNA]</scope>
</reference>
<protein>
    <submittedName>
        <fullName evidence="2">Uncharacterized protein</fullName>
    </submittedName>
</protein>
<dbReference type="EnsemblPlants" id="evm.model.01.2545">
    <property type="protein sequence ID" value="cds.evm.model.01.2545"/>
    <property type="gene ID" value="evm.TU.01.2545"/>
</dbReference>
<feature type="compositionally biased region" description="Polar residues" evidence="1">
    <location>
        <begin position="43"/>
        <end position="58"/>
    </location>
</feature>
<dbReference type="EMBL" id="UZAU01000073">
    <property type="status" value="NOT_ANNOTATED_CDS"/>
    <property type="molecule type" value="Genomic_DNA"/>
</dbReference>
<dbReference type="AlphaFoldDB" id="A0A803NLL2"/>
<proteinExistence type="predicted"/>
<feature type="region of interest" description="Disordered" evidence="1">
    <location>
        <begin position="27"/>
        <end position="104"/>
    </location>
</feature>
<sequence length="104" mass="11672">MKLEEAVKKVRGVAQLEATDYTAYLFPESQTDIDQESEEKSTPDASTEIDSSSISQYELEQGDSDDKSPAISQEDLEQESSGEESPLHHKTKRRRRRSTHASPS</sequence>
<evidence type="ECO:0000256" key="1">
    <source>
        <dbReference type="SAM" id="MobiDB-lite"/>
    </source>
</evidence>
<dbReference type="Gramene" id="evm.model.01.2545">
    <property type="protein sequence ID" value="cds.evm.model.01.2545"/>
    <property type="gene ID" value="evm.TU.01.2545"/>
</dbReference>
<keyword evidence="3" id="KW-1185">Reference proteome</keyword>